<feature type="region of interest" description="Disordered" evidence="1">
    <location>
        <begin position="85"/>
        <end position="188"/>
    </location>
</feature>
<feature type="compositionally biased region" description="Basic residues" evidence="1">
    <location>
        <begin position="159"/>
        <end position="180"/>
    </location>
</feature>
<reference evidence="2 3" key="1">
    <citation type="submission" date="2017-09" db="EMBL/GenBank/DDBJ databases">
        <authorList>
            <person name="Lee N."/>
            <person name="Cho B.-K."/>
        </authorList>
    </citation>
    <scope>NUCLEOTIDE SEQUENCE [LARGE SCALE GENOMIC DNA]</scope>
    <source>
        <strain evidence="2 3">ATCC 27465</strain>
    </source>
</reference>
<sequence>MARVCAASVVVPGATSEGGASEARESGGGASGEGASEGGASGGVTSSRRRAAAVSCPRPARSAASWLRATASGLTCTVPWRIPDARSSRSAWASPCRPSASRSAVSAAKSCAAVAGPRAEGERRSRDRPSKSRVWAPRSPRTAARAWSSTCRNRFLAGRGRRRRVRLPSVMGHHRPRRARPGSSASPP</sequence>
<dbReference type="Proteomes" id="UP000326505">
    <property type="component" value="Chromosome"/>
</dbReference>
<feature type="compositionally biased region" description="Low complexity" evidence="1">
    <location>
        <begin position="88"/>
        <end position="115"/>
    </location>
</feature>
<evidence type="ECO:0000313" key="3">
    <source>
        <dbReference type="Proteomes" id="UP000326505"/>
    </source>
</evidence>
<organism evidence="2 3">
    <name type="scientific">Streptomyces spectabilis</name>
    <dbReference type="NCBI Taxonomy" id="68270"/>
    <lineage>
        <taxon>Bacteria</taxon>
        <taxon>Bacillati</taxon>
        <taxon>Actinomycetota</taxon>
        <taxon>Actinomycetes</taxon>
        <taxon>Kitasatosporales</taxon>
        <taxon>Streptomycetaceae</taxon>
        <taxon>Streptomyces</taxon>
    </lineage>
</organism>
<dbReference type="EMBL" id="CP023690">
    <property type="protein sequence ID" value="QEV64319.1"/>
    <property type="molecule type" value="Genomic_DNA"/>
</dbReference>
<evidence type="ECO:0000313" key="2">
    <source>
        <dbReference type="EMBL" id="QEV64319.1"/>
    </source>
</evidence>
<dbReference type="AlphaFoldDB" id="A0A5P2XM46"/>
<protein>
    <submittedName>
        <fullName evidence="2">Uncharacterized protein</fullName>
    </submittedName>
</protein>
<evidence type="ECO:0000256" key="1">
    <source>
        <dbReference type="SAM" id="MobiDB-lite"/>
    </source>
</evidence>
<accession>A0A5P2XM46</accession>
<feature type="compositionally biased region" description="Basic and acidic residues" evidence="1">
    <location>
        <begin position="119"/>
        <end position="130"/>
    </location>
</feature>
<proteinExistence type="predicted"/>
<gene>
    <name evidence="2" type="ORF">CP982_41170</name>
</gene>
<dbReference type="KEGG" id="sspb:CP982_41170"/>
<feature type="compositionally biased region" description="Gly residues" evidence="1">
    <location>
        <begin position="26"/>
        <end position="42"/>
    </location>
</feature>
<feature type="region of interest" description="Disordered" evidence="1">
    <location>
        <begin position="13"/>
        <end position="63"/>
    </location>
</feature>
<name>A0A5P2XM46_STRST</name>